<dbReference type="VEuPathDB" id="FungiDB:SDRG_10030"/>
<dbReference type="RefSeq" id="XP_008614223.1">
    <property type="nucleotide sequence ID" value="XM_008616001.1"/>
</dbReference>
<keyword evidence="4" id="KW-1185">Reference proteome</keyword>
<evidence type="ECO:0000313" key="3">
    <source>
        <dbReference type="EMBL" id="EQC32282.1"/>
    </source>
</evidence>
<feature type="signal peptide" evidence="2">
    <location>
        <begin position="1"/>
        <end position="24"/>
    </location>
</feature>
<dbReference type="EMBL" id="JH767164">
    <property type="protein sequence ID" value="EQC32282.1"/>
    <property type="molecule type" value="Genomic_DNA"/>
</dbReference>
<dbReference type="AlphaFoldDB" id="T0RQE1"/>
<feature type="chain" id="PRO_5004571028" evidence="2">
    <location>
        <begin position="25"/>
        <end position="311"/>
    </location>
</feature>
<evidence type="ECO:0000256" key="2">
    <source>
        <dbReference type="SAM" id="SignalP"/>
    </source>
</evidence>
<dbReference type="OMA" id="TEYQFAD"/>
<protein>
    <submittedName>
        <fullName evidence="3">Uncharacterized protein</fullName>
    </submittedName>
</protein>
<dbReference type="GeneID" id="19950757"/>
<accession>T0RQE1</accession>
<proteinExistence type="predicted"/>
<name>T0RQE1_SAPDV</name>
<evidence type="ECO:0000256" key="1">
    <source>
        <dbReference type="SAM" id="MobiDB-lite"/>
    </source>
</evidence>
<dbReference type="InParanoid" id="T0RQE1"/>
<organism evidence="3 4">
    <name type="scientific">Saprolegnia diclina (strain VS20)</name>
    <dbReference type="NCBI Taxonomy" id="1156394"/>
    <lineage>
        <taxon>Eukaryota</taxon>
        <taxon>Sar</taxon>
        <taxon>Stramenopiles</taxon>
        <taxon>Oomycota</taxon>
        <taxon>Saprolegniomycetes</taxon>
        <taxon>Saprolegniales</taxon>
        <taxon>Saprolegniaceae</taxon>
        <taxon>Saprolegnia</taxon>
    </lineage>
</organism>
<dbReference type="OrthoDB" id="10360972at2759"/>
<gene>
    <name evidence="3" type="ORF">SDRG_10030</name>
</gene>
<reference evidence="3 4" key="1">
    <citation type="submission" date="2012-04" db="EMBL/GenBank/DDBJ databases">
        <title>The Genome Sequence of Saprolegnia declina VS20.</title>
        <authorList>
            <consortium name="The Broad Institute Genome Sequencing Platform"/>
            <person name="Russ C."/>
            <person name="Nusbaum C."/>
            <person name="Tyler B."/>
            <person name="van West P."/>
            <person name="Dieguez-Uribeondo J."/>
            <person name="de Bruijn I."/>
            <person name="Tripathy S."/>
            <person name="Jiang R."/>
            <person name="Young S.K."/>
            <person name="Zeng Q."/>
            <person name="Gargeya S."/>
            <person name="Fitzgerald M."/>
            <person name="Haas B."/>
            <person name="Abouelleil A."/>
            <person name="Alvarado L."/>
            <person name="Arachchi H.M."/>
            <person name="Berlin A."/>
            <person name="Chapman S.B."/>
            <person name="Goldberg J."/>
            <person name="Griggs A."/>
            <person name="Gujja S."/>
            <person name="Hansen M."/>
            <person name="Howarth C."/>
            <person name="Imamovic A."/>
            <person name="Larimer J."/>
            <person name="McCowen C."/>
            <person name="Montmayeur A."/>
            <person name="Murphy C."/>
            <person name="Neiman D."/>
            <person name="Pearson M."/>
            <person name="Priest M."/>
            <person name="Roberts A."/>
            <person name="Saif S."/>
            <person name="Shea T."/>
            <person name="Sisk P."/>
            <person name="Sykes S."/>
            <person name="Wortman J."/>
            <person name="Nusbaum C."/>
            <person name="Birren B."/>
        </authorList>
    </citation>
    <scope>NUCLEOTIDE SEQUENCE [LARGE SCALE GENOMIC DNA]</scope>
    <source>
        <strain evidence="3 4">VS20</strain>
    </source>
</reference>
<sequence length="311" mass="32892">MVALSALGTFLLAANLTSFDPATARPSDDDFTNRDKIIFAVRADLKGGRFASAKPVSNVTFPVADVASTVYISQESYMRAIDTAKPDNTTRNFVSSLLYARSGVPRVCAHSIYGTTILNTSTEYQFADKTSTIKPLAAKLATTTSTTTELVGSRSLSQLVFRIESGCLGYATFACNLDDASGTVSLRIGVALAEYVELNPASFMALCSGQYNVRPIRINPNYNIAFTVPTGNWATQSIADDAKIFFRYNAPAVTTPPARTTAATSTVPLTTTTSSSPTERPVTTVPAATSATTLVSLATSVIGLGATFLVL</sequence>
<evidence type="ECO:0000313" key="4">
    <source>
        <dbReference type="Proteomes" id="UP000030762"/>
    </source>
</evidence>
<feature type="region of interest" description="Disordered" evidence="1">
    <location>
        <begin position="257"/>
        <end position="282"/>
    </location>
</feature>
<keyword evidence="2" id="KW-0732">Signal</keyword>
<dbReference type="Proteomes" id="UP000030762">
    <property type="component" value="Unassembled WGS sequence"/>
</dbReference>